<evidence type="ECO:0000313" key="1">
    <source>
        <dbReference type="EMBL" id="KAJ9056539.1"/>
    </source>
</evidence>
<sequence length="465" mass="53515">MVMHDLKLTLVHVQPSKGMWLSSVIAAIAKNSMTLPAFLWEEIFTYLSREQLICLQPTSQMWSQVLIPLIGQVLRLDERFQRSETLTRLLSKYGRHTRSLIVTGVGGDIGVRIGEGCPYITSLDVELAPKGVEKASNNIIELGKALRHLKGFKLRGCSVDLPLVKFQDIFDKVGFLELEYRHHCPASSEHLLHVSSAQVKEFVLRNSFLDLKGFLSIIQRCQVLEIFKYEKTEGVYDYINDFCYDITQATLKEVKVEALVPTLTAMIRFEANLVPRIPRSKQDADMEKHINMFEITKRVRLHSLILCPSKTHITSLNIKVCNATMEGITNILTCLTKVPHIVIQVDQYVWLEFPWITFLAKSFSMAYPATFPKSFYRWLMECFPLLEELHFPEEMILNHIPMDSNCCFVNLQKISSHHPQTIFFWEAIVTKSPNLHKILLKSSQTRTSLMRKFPSIIIGDYSYKE</sequence>
<proteinExistence type="predicted"/>
<name>A0ACC2S2K9_9FUNG</name>
<accession>A0ACC2S2K9</accession>
<organism evidence="1 2">
    <name type="scientific">Entomophthora muscae</name>
    <dbReference type="NCBI Taxonomy" id="34485"/>
    <lineage>
        <taxon>Eukaryota</taxon>
        <taxon>Fungi</taxon>
        <taxon>Fungi incertae sedis</taxon>
        <taxon>Zoopagomycota</taxon>
        <taxon>Entomophthoromycotina</taxon>
        <taxon>Entomophthoromycetes</taxon>
        <taxon>Entomophthorales</taxon>
        <taxon>Entomophthoraceae</taxon>
        <taxon>Entomophthora</taxon>
    </lineage>
</organism>
<dbReference type="Proteomes" id="UP001165960">
    <property type="component" value="Unassembled WGS sequence"/>
</dbReference>
<comment type="caution">
    <text evidence="1">The sequence shown here is derived from an EMBL/GenBank/DDBJ whole genome shotgun (WGS) entry which is preliminary data.</text>
</comment>
<evidence type="ECO:0000313" key="2">
    <source>
        <dbReference type="Proteomes" id="UP001165960"/>
    </source>
</evidence>
<keyword evidence="2" id="KW-1185">Reference proteome</keyword>
<reference evidence="1" key="1">
    <citation type="submission" date="2022-04" db="EMBL/GenBank/DDBJ databases">
        <title>Genome of the entomopathogenic fungus Entomophthora muscae.</title>
        <authorList>
            <person name="Elya C."/>
            <person name="Lovett B.R."/>
            <person name="Lee E."/>
            <person name="Macias A.M."/>
            <person name="Hajek A.E."/>
            <person name="De Bivort B.L."/>
            <person name="Kasson M.T."/>
            <person name="De Fine Licht H.H."/>
            <person name="Stajich J.E."/>
        </authorList>
    </citation>
    <scope>NUCLEOTIDE SEQUENCE</scope>
    <source>
        <strain evidence="1">Berkeley</strain>
    </source>
</reference>
<protein>
    <submittedName>
        <fullName evidence="1">Uncharacterized protein</fullName>
    </submittedName>
</protein>
<gene>
    <name evidence="1" type="ORF">DSO57_1032041</name>
</gene>
<dbReference type="EMBL" id="QTSX02005916">
    <property type="protein sequence ID" value="KAJ9056539.1"/>
    <property type="molecule type" value="Genomic_DNA"/>
</dbReference>